<evidence type="ECO:0000256" key="4">
    <source>
        <dbReference type="SAM" id="MobiDB-lite"/>
    </source>
</evidence>
<dbReference type="OrthoDB" id="2406834at2759"/>
<dbReference type="SMART" id="SM00066">
    <property type="entry name" value="GAL4"/>
    <property type="match status" value="1"/>
</dbReference>
<gene>
    <name evidence="6" type="ORF">E6O75_ATG01408</name>
</gene>
<dbReference type="GO" id="GO:0000981">
    <property type="term" value="F:DNA-binding transcription factor activity, RNA polymerase II-specific"/>
    <property type="evidence" value="ECO:0007669"/>
    <property type="project" value="InterPro"/>
</dbReference>
<dbReference type="AlphaFoldDB" id="A0A4Z1PRZ3"/>
<keyword evidence="7" id="KW-1185">Reference proteome</keyword>
<feature type="compositionally biased region" description="Basic and acidic residues" evidence="4">
    <location>
        <begin position="21"/>
        <end position="49"/>
    </location>
</feature>
<reference evidence="6 7" key="1">
    <citation type="submission" date="2019-04" db="EMBL/GenBank/DDBJ databases">
        <title>High contiguity whole genome sequence and gene annotation resource for two Venturia nashicola isolates.</title>
        <authorList>
            <person name="Prokchorchik M."/>
            <person name="Won K."/>
            <person name="Lee Y."/>
            <person name="Choi E.D."/>
            <person name="Segonzac C."/>
            <person name="Sohn K.H."/>
        </authorList>
    </citation>
    <scope>NUCLEOTIDE SEQUENCE [LARGE SCALE GENOMIC DNA]</scope>
    <source>
        <strain evidence="6 7">PRI2</strain>
    </source>
</reference>
<dbReference type="GO" id="GO:0003677">
    <property type="term" value="F:DNA binding"/>
    <property type="evidence" value="ECO:0007669"/>
    <property type="project" value="InterPro"/>
</dbReference>
<dbReference type="InterPro" id="IPR050613">
    <property type="entry name" value="Sec_Metabolite_Reg"/>
</dbReference>
<evidence type="ECO:0000256" key="1">
    <source>
        <dbReference type="ARBA" id="ARBA00004123"/>
    </source>
</evidence>
<dbReference type="PROSITE" id="PS50048">
    <property type="entry name" value="ZN2_CY6_FUNGAL_2"/>
    <property type="match status" value="1"/>
</dbReference>
<evidence type="ECO:0000256" key="3">
    <source>
        <dbReference type="ARBA" id="ARBA00023242"/>
    </source>
</evidence>
<dbReference type="InterPro" id="IPR001138">
    <property type="entry name" value="Zn2Cys6_DnaBD"/>
</dbReference>
<organism evidence="6 7">
    <name type="scientific">Venturia nashicola</name>
    <dbReference type="NCBI Taxonomy" id="86259"/>
    <lineage>
        <taxon>Eukaryota</taxon>
        <taxon>Fungi</taxon>
        <taxon>Dikarya</taxon>
        <taxon>Ascomycota</taxon>
        <taxon>Pezizomycotina</taxon>
        <taxon>Dothideomycetes</taxon>
        <taxon>Pleosporomycetidae</taxon>
        <taxon>Venturiales</taxon>
        <taxon>Venturiaceae</taxon>
        <taxon>Venturia</taxon>
    </lineage>
</organism>
<keyword evidence="3" id="KW-0539">Nucleus</keyword>
<dbReference type="CDD" id="cd00067">
    <property type="entry name" value="GAL4"/>
    <property type="match status" value="1"/>
</dbReference>
<evidence type="ECO:0000313" key="7">
    <source>
        <dbReference type="Proteomes" id="UP000298493"/>
    </source>
</evidence>
<dbReference type="GO" id="GO:0006351">
    <property type="term" value="P:DNA-templated transcription"/>
    <property type="evidence" value="ECO:0007669"/>
    <property type="project" value="InterPro"/>
</dbReference>
<dbReference type="GO" id="GO:0005634">
    <property type="term" value="C:nucleus"/>
    <property type="evidence" value="ECO:0007669"/>
    <property type="project" value="UniProtKB-SubCell"/>
</dbReference>
<evidence type="ECO:0000256" key="2">
    <source>
        <dbReference type="ARBA" id="ARBA00022723"/>
    </source>
</evidence>
<dbReference type="SUPFAM" id="SSF57701">
    <property type="entry name" value="Zn2/Cys6 DNA-binding domain"/>
    <property type="match status" value="1"/>
</dbReference>
<comment type="subcellular location">
    <subcellularLocation>
        <location evidence="1">Nucleus</location>
    </subcellularLocation>
</comment>
<dbReference type="PANTHER" id="PTHR31001">
    <property type="entry name" value="UNCHARACTERIZED TRANSCRIPTIONAL REGULATORY PROTEIN"/>
    <property type="match status" value="1"/>
</dbReference>
<dbReference type="SMART" id="SM00906">
    <property type="entry name" value="Fungal_trans"/>
    <property type="match status" value="1"/>
</dbReference>
<dbReference type="STRING" id="86259.A0A4Z1PRZ3"/>
<dbReference type="Pfam" id="PF00172">
    <property type="entry name" value="Zn_clus"/>
    <property type="match status" value="1"/>
</dbReference>
<feature type="region of interest" description="Disordered" evidence="4">
    <location>
        <begin position="1"/>
        <end position="92"/>
    </location>
</feature>
<feature type="domain" description="Zn(2)-C6 fungal-type" evidence="5">
    <location>
        <begin position="95"/>
        <end position="125"/>
    </location>
</feature>
<sequence length="690" mass="76402">MAGANNSRHGYNGRLGGDNTRLGDDSTRLGHDSTRLGHDSTRLGHDSTRLGHGNTRLGDDDDDDAKPALNRDHLDQETSQSPSRKKQKRNKPTLSCLECVERKTKCDRGRPGCLACVKRQSECKYSDIANLIAASNGPGRPSKSRRAGKHGSIASISTNALKSPAPIGAAISASSSLPSPVDTFIRSGSSSSTHSSPFLLSNLAHTRQVTASVFGSGAHHPFANYWTTTGGVPEVIGVLPSKDQADSLVAKYFECIDPVYPMLNQQQFITEYDRFWSMSILERQRSDASVLALHFAVYAMGAQFIQMESEQARAQIAEFYVSAAHQSLRLYSFLSRTSLKTVQAMVLMGYFLMNDNKATDAWAFGGILTRQAYAMGLNRDPNTMVPNASASEKQQRRKAWQAVYFQDTFLTVLLKLPPTTTFSDVTVDSLTEDPADQTSINPAALLPPVSSNVMSISNIAPRHPSPLLSPTHDPGRHTDVDFIRSMWRMADLVQRSVCMPRALSSPVVTSIRHKTTLLNQFRTLYATFPLSLTTSRDQFARLVTNNGRMARQNLFLRSNYWHCVMIIEAEENEMGGVHCDVRGALEAGRLALESFFDFWEHLQVDAGVWWVFQHRAFEEALTMANLLGAYHPPPSSPMLGIKHMVDPVFAGSRDAIRKMLEIIEHVGSAAPEMQKTRTEVLRTAWEAIQW</sequence>
<dbReference type="InterPro" id="IPR007219">
    <property type="entry name" value="XnlR_reg_dom"/>
</dbReference>
<dbReference type="GO" id="GO:0008270">
    <property type="term" value="F:zinc ion binding"/>
    <property type="evidence" value="ECO:0007669"/>
    <property type="project" value="InterPro"/>
</dbReference>
<evidence type="ECO:0000313" key="6">
    <source>
        <dbReference type="EMBL" id="TID26915.1"/>
    </source>
</evidence>
<dbReference type="Pfam" id="PF04082">
    <property type="entry name" value="Fungal_trans"/>
    <property type="match status" value="1"/>
</dbReference>
<comment type="caution">
    <text evidence="6">The sequence shown here is derived from an EMBL/GenBank/DDBJ whole genome shotgun (WGS) entry which is preliminary data.</text>
</comment>
<dbReference type="InterPro" id="IPR036864">
    <property type="entry name" value="Zn2-C6_fun-type_DNA-bd_sf"/>
</dbReference>
<dbReference type="Gene3D" id="4.10.240.10">
    <property type="entry name" value="Zn(2)-C6 fungal-type DNA-binding domain"/>
    <property type="match status" value="1"/>
</dbReference>
<accession>A0A4Z1PRZ3</accession>
<feature type="compositionally biased region" description="Basic and acidic residues" evidence="4">
    <location>
        <begin position="65"/>
        <end position="76"/>
    </location>
</feature>
<protein>
    <submittedName>
        <fullName evidence="6">Fungal-specific transcription factor domain-containing protein</fullName>
    </submittedName>
</protein>
<keyword evidence="2" id="KW-0479">Metal-binding</keyword>
<proteinExistence type="predicted"/>
<dbReference type="EMBL" id="SNSC02000002">
    <property type="protein sequence ID" value="TID26915.1"/>
    <property type="molecule type" value="Genomic_DNA"/>
</dbReference>
<dbReference type="PANTHER" id="PTHR31001:SF81">
    <property type="entry name" value="ZN(II)2CYS6 TRANSCRIPTION FACTOR"/>
    <property type="match status" value="1"/>
</dbReference>
<dbReference type="Proteomes" id="UP000298493">
    <property type="component" value="Unassembled WGS sequence"/>
</dbReference>
<evidence type="ECO:0000259" key="5">
    <source>
        <dbReference type="PROSITE" id="PS50048"/>
    </source>
</evidence>
<name>A0A4Z1PRZ3_9PEZI</name>
<dbReference type="CDD" id="cd12148">
    <property type="entry name" value="fungal_TF_MHR"/>
    <property type="match status" value="1"/>
</dbReference>